<gene>
    <name evidence="1" type="ordered locus">PUV_21320</name>
</gene>
<sequence>MKEQDLFILKMLSIMWLEAIVIV</sequence>
<dbReference type="EMBL" id="FR872580">
    <property type="protein sequence ID" value="CCB87082.1"/>
    <property type="molecule type" value="Genomic_DNA"/>
</dbReference>
<name>F8L1E2_PARAV</name>
<dbReference type="HOGENOM" id="CLU_3423016_0_0_0"/>
<reference evidence="1 2" key="2">
    <citation type="journal article" date="2011" name="Mol. Biol. Evol.">
        <title>Unity in variety--the pan-genome of the Chlamydiae.</title>
        <authorList>
            <person name="Collingro A."/>
            <person name="Tischler P."/>
            <person name="Weinmaier T."/>
            <person name="Penz T."/>
            <person name="Heinz E."/>
            <person name="Brunham R.C."/>
            <person name="Read T.D."/>
            <person name="Bavoil P.M."/>
            <person name="Sachse K."/>
            <person name="Kahane S."/>
            <person name="Friedman M.G."/>
            <person name="Rattei T."/>
            <person name="Myers G.S."/>
            <person name="Horn M."/>
        </authorList>
    </citation>
    <scope>NUCLEOTIDE SEQUENCE [LARGE SCALE GENOMIC DNA]</scope>
    <source>
        <strain evidence="2">UV7</strain>
    </source>
</reference>
<proteinExistence type="predicted"/>
<accession>F8L1E2</accession>
<keyword evidence="2" id="KW-1185">Reference proteome</keyword>
<dbReference type="AlphaFoldDB" id="F8L1E2"/>
<protein>
    <submittedName>
        <fullName evidence="1">Uncharacterized protein</fullName>
    </submittedName>
</protein>
<reference key="1">
    <citation type="journal article" date="2011" name="Mol. Biol. Evol.">
        <title>Unity in variety -- the pan-genome of the Chlamydiae.</title>
        <authorList>
            <person name="Collingro A."/>
            <person name="Tischler P."/>
            <person name="Weinmaier T."/>
            <person name="Penz T."/>
            <person name="Heinz E."/>
            <person name="Brunham R.C."/>
            <person name="Read T.D."/>
            <person name="Bavoil P.M."/>
            <person name="Sachse K."/>
            <person name="Kahane S."/>
            <person name="Friedman M.G."/>
            <person name="Rattei T."/>
            <person name="Myers G.S.A."/>
            <person name="Horn M."/>
        </authorList>
    </citation>
    <scope>NUCLEOTIDE SEQUENCE</scope>
    <source>
        <strain>UV7</strain>
    </source>
</reference>
<evidence type="ECO:0000313" key="2">
    <source>
        <dbReference type="Proteomes" id="UP000000495"/>
    </source>
</evidence>
<dbReference type="KEGG" id="puv:PUV_21320"/>
<dbReference type="Proteomes" id="UP000000495">
    <property type="component" value="Chromosome"/>
</dbReference>
<organism evidence="1 2">
    <name type="scientific">Parachlamydia acanthamoebae (strain UV7)</name>
    <dbReference type="NCBI Taxonomy" id="765952"/>
    <lineage>
        <taxon>Bacteria</taxon>
        <taxon>Pseudomonadati</taxon>
        <taxon>Chlamydiota</taxon>
        <taxon>Chlamydiia</taxon>
        <taxon>Parachlamydiales</taxon>
        <taxon>Parachlamydiaceae</taxon>
        <taxon>Parachlamydia</taxon>
    </lineage>
</organism>
<evidence type="ECO:0000313" key="1">
    <source>
        <dbReference type="EMBL" id="CCB87082.1"/>
    </source>
</evidence>